<dbReference type="AlphaFoldDB" id="A0A3P8MDX2"/>
<dbReference type="EMBL" id="UZVY01000001">
    <property type="protein sequence ID" value="VDR42340.1"/>
    <property type="molecule type" value="Genomic_DNA"/>
</dbReference>
<dbReference type="NCBIfam" id="NF045891">
    <property type="entry name" value="ICE_Mbov_0400"/>
    <property type="match status" value="1"/>
</dbReference>
<organism evidence="2 3">
    <name type="scientific">Mycoplasmopsis caviae</name>
    <dbReference type="NCBI Taxonomy" id="55603"/>
    <lineage>
        <taxon>Bacteria</taxon>
        <taxon>Bacillati</taxon>
        <taxon>Mycoplasmatota</taxon>
        <taxon>Mycoplasmoidales</taxon>
        <taxon>Metamycoplasmataceae</taxon>
        <taxon>Mycoplasmopsis</taxon>
    </lineage>
</organism>
<reference evidence="2 3" key="1">
    <citation type="submission" date="2018-12" db="EMBL/GenBank/DDBJ databases">
        <authorList>
            <consortium name="Pathogen Informatics"/>
        </authorList>
    </citation>
    <scope>NUCLEOTIDE SEQUENCE [LARGE SCALE GENOMIC DNA]</scope>
    <source>
        <strain evidence="2 3">NCTC10126</strain>
    </source>
</reference>
<accession>A0A3P8MDX2</accession>
<proteinExistence type="predicted"/>
<protein>
    <submittedName>
        <fullName evidence="2">Uncharacterized protein</fullName>
    </submittedName>
</protein>
<name>A0A3P8MDX2_9BACT</name>
<gene>
    <name evidence="2" type="ORF">NCTC10126_00860</name>
    <name evidence="1" type="ORF">NPA07_03220</name>
</gene>
<dbReference type="EMBL" id="CP101806">
    <property type="protein sequence ID" value="UUD34807.1"/>
    <property type="molecule type" value="Genomic_DNA"/>
</dbReference>
<dbReference type="OrthoDB" id="397790at2"/>
<evidence type="ECO:0000313" key="3">
    <source>
        <dbReference type="Proteomes" id="UP000280036"/>
    </source>
</evidence>
<evidence type="ECO:0000313" key="2">
    <source>
        <dbReference type="EMBL" id="VDR42340.1"/>
    </source>
</evidence>
<evidence type="ECO:0000313" key="4">
    <source>
        <dbReference type="Proteomes" id="UP001058569"/>
    </source>
</evidence>
<dbReference type="RefSeq" id="WP_126118532.1">
    <property type="nucleotide sequence ID" value="NZ_CP101806.1"/>
</dbReference>
<sequence>MKIFVWCKKVPNDSINADNYGKPIYPYPHPVILFYTNDKVWYLNARSARFDKDTLKRKGETEFHIEYPSDAGLKDSYIDASSINVMNREQFEEYYDINLKEKGKYWTIPLDKSKEIYETIEELMDKGTYTLSEVSVDPNTEKSNFLVHHLNIENKNTFQTTDNSKIADEDDFEHIELLNEFQTFIKRINSLTPEQYEEFVESDCDANVLEKLSLANEQEDNEEESLVSSITFRKGYSQG</sequence>
<keyword evidence="4" id="KW-1185">Reference proteome</keyword>
<dbReference type="Proteomes" id="UP001058569">
    <property type="component" value="Chromosome"/>
</dbReference>
<reference evidence="1" key="2">
    <citation type="submission" date="2022-07" db="EMBL/GenBank/DDBJ databases">
        <title>Complete genome of Mycoplasma caviae type strain G122.</title>
        <authorList>
            <person name="Spergser J."/>
        </authorList>
    </citation>
    <scope>NUCLEOTIDE SEQUENCE</scope>
    <source>
        <strain evidence="1">G122</strain>
    </source>
</reference>
<evidence type="ECO:0000313" key="1">
    <source>
        <dbReference type="EMBL" id="UUD34807.1"/>
    </source>
</evidence>
<dbReference type="Proteomes" id="UP000280036">
    <property type="component" value="Unassembled WGS sequence"/>
</dbReference>